<proteinExistence type="predicted"/>
<reference evidence="1" key="1">
    <citation type="submission" date="2022-06" db="EMBL/GenBank/DDBJ databases">
        <title>Phylogenomic reconstructions and comparative analyses of Kickxellomycotina fungi.</title>
        <authorList>
            <person name="Reynolds N.K."/>
            <person name="Stajich J.E."/>
            <person name="Barry K."/>
            <person name="Grigoriev I.V."/>
            <person name="Crous P."/>
            <person name="Smith M.E."/>
        </authorList>
    </citation>
    <scope>NUCLEOTIDE SEQUENCE</scope>
    <source>
        <strain evidence="1">RSA 2271</strain>
    </source>
</reference>
<organism evidence="1 2">
    <name type="scientific">Spiromyces aspiralis</name>
    <dbReference type="NCBI Taxonomy" id="68401"/>
    <lineage>
        <taxon>Eukaryota</taxon>
        <taxon>Fungi</taxon>
        <taxon>Fungi incertae sedis</taxon>
        <taxon>Zoopagomycota</taxon>
        <taxon>Kickxellomycotina</taxon>
        <taxon>Kickxellomycetes</taxon>
        <taxon>Kickxellales</taxon>
        <taxon>Kickxellaceae</taxon>
        <taxon>Spiromyces</taxon>
    </lineage>
</organism>
<keyword evidence="2" id="KW-1185">Reference proteome</keyword>
<dbReference type="Proteomes" id="UP001145114">
    <property type="component" value="Unassembled WGS sequence"/>
</dbReference>
<protein>
    <submittedName>
        <fullName evidence="1">Mitochondrial aspartate-glutamate transporter agc1</fullName>
    </submittedName>
</protein>
<name>A0ACC1HQE7_9FUNG</name>
<accession>A0ACC1HQE7</accession>
<evidence type="ECO:0000313" key="2">
    <source>
        <dbReference type="Proteomes" id="UP001145114"/>
    </source>
</evidence>
<gene>
    <name evidence="1" type="primary">AGC1_2</name>
    <name evidence="1" type="ORF">EV182_004473</name>
</gene>
<sequence length="331" mass="34752">MDTKTGHNSTASSAFGSPVTTTATSSLGAKLAGKLVNGAVAGITGVLVIYPFDIVKTRLQNQVPDGRGVLPYKGGVDCFRQIVTKEGPRGLYRVPNLAGITPEKAIKLAVNDFMRERLARTYGTTVEDLPLVGGMIAGATAGFCQVIATNPMEIVKIQMQIAGQHATTQHISSNSAAAAPTKSLTARQVVQSLGLKGLYRGTPATLLRDVPFSFIFFPGQAYFSKVIDGMLNPSDHAGKGSKRPSFGAVFLGSTVAGVVSAAAVTPADVIKTRLQVSPRNGGAPQYKTISEAASSIFRNEGLGAFFKGLVPRCLITAPMFGIALLTYNFQQ</sequence>
<evidence type="ECO:0000313" key="1">
    <source>
        <dbReference type="EMBL" id="KAJ1678240.1"/>
    </source>
</evidence>
<comment type="caution">
    <text evidence="1">The sequence shown here is derived from an EMBL/GenBank/DDBJ whole genome shotgun (WGS) entry which is preliminary data.</text>
</comment>
<feature type="non-terminal residue" evidence="1">
    <location>
        <position position="331"/>
    </location>
</feature>
<dbReference type="EMBL" id="JAMZIH010001378">
    <property type="protein sequence ID" value="KAJ1678240.1"/>
    <property type="molecule type" value="Genomic_DNA"/>
</dbReference>